<keyword evidence="1" id="KW-0812">Transmembrane</keyword>
<reference evidence="3" key="1">
    <citation type="journal article" date="2018" name="PLoS Negl. Trop. Dis.">
        <title>Sialome diversity of ticks revealed by RNAseq of single tick salivary glands.</title>
        <authorList>
            <person name="Perner J."/>
            <person name="Kropackova S."/>
            <person name="Kopacek P."/>
            <person name="Ribeiro J.M."/>
        </authorList>
    </citation>
    <scope>NUCLEOTIDE SEQUENCE</scope>
    <source>
        <strain evidence="3">Siblings of single egg batch collected in Ceske Budejovice</strain>
        <tissue evidence="3">Salivary glands</tissue>
    </source>
</reference>
<feature type="signal peptide" evidence="2">
    <location>
        <begin position="1"/>
        <end position="15"/>
    </location>
</feature>
<dbReference type="EMBL" id="GEGO01000540">
    <property type="protein sequence ID" value="JAR94864.1"/>
    <property type="molecule type" value="Transcribed_RNA"/>
</dbReference>
<evidence type="ECO:0000313" key="3">
    <source>
        <dbReference type="EMBL" id="JAR94864.1"/>
    </source>
</evidence>
<sequence length="67" mass="7097">MLLWLGLEDLSLVLASPLGALVALKVAVVQALRQRHLAQVQLGARGNHIDLVDAPQGAPVHPVGPRH</sequence>
<keyword evidence="2" id="KW-0732">Signal</keyword>
<keyword evidence="1" id="KW-0472">Membrane</keyword>
<dbReference type="AlphaFoldDB" id="A0A147BVN9"/>
<feature type="transmembrane region" description="Helical" evidence="1">
    <location>
        <begin position="12"/>
        <end position="32"/>
    </location>
</feature>
<accession>A0A147BVN9</accession>
<organism evidence="3">
    <name type="scientific">Ixodes ricinus</name>
    <name type="common">Common tick</name>
    <name type="synonym">Acarus ricinus</name>
    <dbReference type="NCBI Taxonomy" id="34613"/>
    <lineage>
        <taxon>Eukaryota</taxon>
        <taxon>Metazoa</taxon>
        <taxon>Ecdysozoa</taxon>
        <taxon>Arthropoda</taxon>
        <taxon>Chelicerata</taxon>
        <taxon>Arachnida</taxon>
        <taxon>Acari</taxon>
        <taxon>Parasitiformes</taxon>
        <taxon>Ixodida</taxon>
        <taxon>Ixodoidea</taxon>
        <taxon>Ixodidae</taxon>
        <taxon>Ixodinae</taxon>
        <taxon>Ixodes</taxon>
    </lineage>
</organism>
<feature type="chain" id="PRO_5012068342" evidence="2">
    <location>
        <begin position="16"/>
        <end position="67"/>
    </location>
</feature>
<evidence type="ECO:0000256" key="1">
    <source>
        <dbReference type="SAM" id="Phobius"/>
    </source>
</evidence>
<evidence type="ECO:0000256" key="2">
    <source>
        <dbReference type="SAM" id="SignalP"/>
    </source>
</evidence>
<name>A0A147BVN9_IXORI</name>
<proteinExistence type="predicted"/>
<keyword evidence="1" id="KW-1133">Transmembrane helix</keyword>
<protein>
    <submittedName>
        <fullName evidence="3">Putative secreted protein</fullName>
    </submittedName>
</protein>